<evidence type="ECO:0000259" key="3">
    <source>
        <dbReference type="Pfam" id="PF23041"/>
    </source>
</evidence>
<feature type="domain" description="DUF7036" evidence="3">
    <location>
        <begin position="186"/>
        <end position="248"/>
    </location>
</feature>
<reference evidence="4" key="1">
    <citation type="submission" date="2020-07" db="EMBL/GenBank/DDBJ databases">
        <title>Ethylene signaling mediates host invasion by parasitic plants.</title>
        <authorList>
            <person name="Yoshida S."/>
        </authorList>
    </citation>
    <scope>NUCLEOTIDE SEQUENCE</scope>
    <source>
        <strain evidence="4">Okayama</strain>
    </source>
</reference>
<keyword evidence="5" id="KW-1185">Reference proteome</keyword>
<dbReference type="PANTHER" id="PTHR33826:SF2">
    <property type="entry name" value="HYDROXYPROLINE-RICH GLYCOPROTEIN FAMILY PROTEIN"/>
    <property type="match status" value="1"/>
</dbReference>
<organism evidence="4 5">
    <name type="scientific">Phtheirospermum japonicum</name>
    <dbReference type="NCBI Taxonomy" id="374723"/>
    <lineage>
        <taxon>Eukaryota</taxon>
        <taxon>Viridiplantae</taxon>
        <taxon>Streptophyta</taxon>
        <taxon>Embryophyta</taxon>
        <taxon>Tracheophyta</taxon>
        <taxon>Spermatophyta</taxon>
        <taxon>Magnoliopsida</taxon>
        <taxon>eudicotyledons</taxon>
        <taxon>Gunneridae</taxon>
        <taxon>Pentapetalae</taxon>
        <taxon>asterids</taxon>
        <taxon>lamiids</taxon>
        <taxon>Lamiales</taxon>
        <taxon>Orobanchaceae</taxon>
        <taxon>Orobanchaceae incertae sedis</taxon>
        <taxon>Phtheirospermum</taxon>
    </lineage>
</organism>
<sequence>MGKAEDLKPLPCTALDAQGTTPNARGSNGCCLSCSWPKKVVTIRCAVALVLSVAVLLSAVSWLPFFHSGDNKNMNLDYAGHDVVACFMLKKPASFLKDHILQLEDDILDEISFSSTKVEIISLEALHGSNITKVVFAVEADVTTQSLIRAAFVSLITKQSSLRLSESLFGDPCSFDVLKFRGGISVSPNLYLRLTNLKGSTLAPPTTVKSQVLLAVGINPSKSRLKQLAQTITGSHSKNLGLNNTVFGRVKQVRLSSILQHSLNSKANSPLPSPSPSPKSSDGSVYIGIGSPASAPTPLPAPAPRRNQAAEPPCHFGYDFKYFPPYVPPVYAPGTAPSHPKQKHNLAPKLSPVPAVSPSRDMDFGRGGPPSRGEYYHARPPDVMPLISPSFSPCEFILPKAFSFLLSY</sequence>
<dbReference type="InterPro" id="IPR055464">
    <property type="entry name" value="DUF7036"/>
</dbReference>
<accession>A0A830BIT2</accession>
<keyword evidence="2" id="KW-0812">Transmembrane</keyword>
<dbReference type="Pfam" id="PF23041">
    <property type="entry name" value="DUF7036"/>
    <property type="match status" value="2"/>
</dbReference>
<comment type="caution">
    <text evidence="4">The sequence shown here is derived from an EMBL/GenBank/DDBJ whole genome shotgun (WGS) entry which is preliminary data.</text>
</comment>
<dbReference type="OrthoDB" id="687571at2759"/>
<keyword evidence="2" id="KW-0472">Membrane</keyword>
<proteinExistence type="predicted"/>
<evidence type="ECO:0000313" key="5">
    <source>
        <dbReference type="Proteomes" id="UP000653305"/>
    </source>
</evidence>
<feature type="region of interest" description="Disordered" evidence="1">
    <location>
        <begin position="264"/>
        <end position="310"/>
    </location>
</feature>
<dbReference type="EMBL" id="BMAC01000070">
    <property type="protein sequence ID" value="GFP83795.1"/>
    <property type="molecule type" value="Genomic_DNA"/>
</dbReference>
<dbReference type="PANTHER" id="PTHR33826">
    <property type="entry name" value="F20B24.21"/>
    <property type="match status" value="1"/>
</dbReference>
<evidence type="ECO:0000313" key="4">
    <source>
        <dbReference type="EMBL" id="GFP83795.1"/>
    </source>
</evidence>
<feature type="transmembrane region" description="Helical" evidence="2">
    <location>
        <begin position="45"/>
        <end position="65"/>
    </location>
</feature>
<dbReference type="Proteomes" id="UP000653305">
    <property type="component" value="Unassembled WGS sequence"/>
</dbReference>
<protein>
    <recommendedName>
        <fullName evidence="3">DUF7036 domain-containing protein</fullName>
    </recommendedName>
</protein>
<evidence type="ECO:0000256" key="1">
    <source>
        <dbReference type="SAM" id="MobiDB-lite"/>
    </source>
</evidence>
<feature type="region of interest" description="Disordered" evidence="1">
    <location>
        <begin position="334"/>
        <end position="361"/>
    </location>
</feature>
<feature type="domain" description="DUF7036" evidence="3">
    <location>
        <begin position="87"/>
        <end position="170"/>
    </location>
</feature>
<keyword evidence="2" id="KW-1133">Transmembrane helix</keyword>
<gene>
    <name evidence="4" type="ORF">PHJA_000523000</name>
</gene>
<dbReference type="AlphaFoldDB" id="A0A830BIT2"/>
<name>A0A830BIT2_9LAMI</name>
<evidence type="ECO:0000256" key="2">
    <source>
        <dbReference type="SAM" id="Phobius"/>
    </source>
</evidence>